<reference evidence="2" key="1">
    <citation type="submission" date="2018-10" db="EMBL/GenBank/DDBJ databases">
        <title>Iterative Subtractive Binning of Freshwater Chronoseries Metagenomes Recovers Nearly Complete Genomes from over Four Hundred Novel Species.</title>
        <authorList>
            <person name="Rodriguez-R L.M."/>
            <person name="Tsementzi D."/>
            <person name="Luo C."/>
            <person name="Konstantinidis K.T."/>
        </authorList>
    </citation>
    <scope>NUCLEOTIDE SEQUENCE</scope>
    <source>
        <strain evidence="2">WB5_2A_028</strain>
    </source>
</reference>
<dbReference type="GO" id="GO:0003677">
    <property type="term" value="F:DNA binding"/>
    <property type="evidence" value="ECO:0007669"/>
    <property type="project" value="InterPro"/>
</dbReference>
<evidence type="ECO:0000313" key="2">
    <source>
        <dbReference type="EMBL" id="NBR93456.1"/>
    </source>
</evidence>
<dbReference type="SUPFAM" id="SSF47413">
    <property type="entry name" value="lambda repressor-like DNA-binding domains"/>
    <property type="match status" value="1"/>
</dbReference>
<dbReference type="AlphaFoldDB" id="A0A965GC87"/>
<gene>
    <name evidence="2" type="ORF">EBT44_01110</name>
</gene>
<dbReference type="Proteomes" id="UP000740727">
    <property type="component" value="Unassembled WGS sequence"/>
</dbReference>
<sequence>MEFDRLEALRIGQELKKIRKQRGLSLAEVETLSGGRWKAVVIGSYERADRAITVGRLSALMALYQAPIGALFPMNKQHQRDTRQDEEFHSGRAEDLSVFTFDLNRRAEIKSLSQTLENFISHAINTRGDWNGHVLTLRKSDVRTIAICEGLALSEFIEKLRLHRVLALWR</sequence>
<dbReference type="InterPro" id="IPR001387">
    <property type="entry name" value="Cro/C1-type_HTH"/>
</dbReference>
<dbReference type="CDD" id="cd00093">
    <property type="entry name" value="HTH_XRE"/>
    <property type="match status" value="1"/>
</dbReference>
<name>A0A965GC87_9PROT</name>
<dbReference type="Gene3D" id="1.10.260.40">
    <property type="entry name" value="lambda repressor-like DNA-binding domains"/>
    <property type="match status" value="1"/>
</dbReference>
<dbReference type="Pfam" id="PF21179">
    <property type="entry name" value="BldD-like_C"/>
    <property type="match status" value="1"/>
</dbReference>
<accession>A0A965GC87</accession>
<dbReference type="InterPro" id="IPR010982">
    <property type="entry name" value="Lambda_DNA-bd_dom_sf"/>
</dbReference>
<proteinExistence type="predicted"/>
<dbReference type="PROSITE" id="PS50943">
    <property type="entry name" value="HTH_CROC1"/>
    <property type="match status" value="1"/>
</dbReference>
<dbReference type="Gene3D" id="1.10.10.1930">
    <property type="match status" value="1"/>
</dbReference>
<dbReference type="Pfam" id="PF01381">
    <property type="entry name" value="HTH_3"/>
    <property type="match status" value="1"/>
</dbReference>
<evidence type="ECO:0000259" key="1">
    <source>
        <dbReference type="PROSITE" id="PS50943"/>
    </source>
</evidence>
<dbReference type="EMBL" id="RFXN01000006">
    <property type="protein sequence ID" value="NBR93456.1"/>
    <property type="molecule type" value="Genomic_DNA"/>
</dbReference>
<protein>
    <submittedName>
        <fullName evidence="2">Helix-turn-helix domain-containing protein</fullName>
    </submittedName>
</protein>
<comment type="caution">
    <text evidence="2">The sequence shown here is derived from an EMBL/GenBank/DDBJ whole genome shotgun (WGS) entry which is preliminary data.</text>
</comment>
<feature type="domain" description="HTH cro/C1-type" evidence="1">
    <location>
        <begin position="15"/>
        <end position="71"/>
    </location>
</feature>
<dbReference type="InterPro" id="IPR037664">
    <property type="entry name" value="BldD_C"/>
</dbReference>
<dbReference type="InterPro" id="IPR038099">
    <property type="entry name" value="BldD-like_C_sf"/>
</dbReference>
<evidence type="ECO:0000313" key="3">
    <source>
        <dbReference type="Proteomes" id="UP000740727"/>
    </source>
</evidence>
<organism evidence="2 3">
    <name type="scientific">Candidatus Fonsibacter lacus</name>
    <dbReference type="NCBI Taxonomy" id="2576439"/>
    <lineage>
        <taxon>Bacteria</taxon>
        <taxon>Pseudomonadati</taxon>
        <taxon>Pseudomonadota</taxon>
        <taxon>Alphaproteobacteria</taxon>
        <taxon>Candidatus Pelagibacterales</taxon>
        <taxon>Candidatus Pelagibacterales incertae sedis</taxon>
        <taxon>Candidatus Fonsibacter</taxon>
    </lineage>
</organism>
<dbReference type="SMART" id="SM00530">
    <property type="entry name" value="HTH_XRE"/>
    <property type="match status" value="1"/>
</dbReference>
<dbReference type="GO" id="GO:0045892">
    <property type="term" value="P:negative regulation of DNA-templated transcription"/>
    <property type="evidence" value="ECO:0007669"/>
    <property type="project" value="InterPro"/>
</dbReference>